<protein>
    <recommendedName>
        <fullName evidence="2">NADP-dependent oxidoreductase domain-containing protein</fullName>
    </recommendedName>
</protein>
<reference evidence="3 4" key="1">
    <citation type="submission" date="2024-10" db="EMBL/GenBank/DDBJ databases">
        <title>Updated reference genomes for cyclostephanoid diatoms.</title>
        <authorList>
            <person name="Roberts W.R."/>
            <person name="Alverson A.J."/>
        </authorList>
    </citation>
    <scope>NUCLEOTIDE SEQUENCE [LARGE SCALE GENOMIC DNA]</scope>
    <source>
        <strain evidence="3 4">AJA232-27</strain>
    </source>
</reference>
<dbReference type="SUPFAM" id="SSF51430">
    <property type="entry name" value="NAD(P)-linked oxidoreductase"/>
    <property type="match status" value="1"/>
</dbReference>
<keyword evidence="1" id="KW-0812">Transmembrane</keyword>
<comment type="caution">
    <text evidence="3">The sequence shown here is derived from an EMBL/GenBank/DDBJ whole genome shotgun (WGS) entry which is preliminary data.</text>
</comment>
<evidence type="ECO:0000259" key="2">
    <source>
        <dbReference type="Pfam" id="PF00248"/>
    </source>
</evidence>
<accession>A0ABD3N301</accession>
<name>A0ABD3N301_9STRA</name>
<dbReference type="InterPro" id="IPR020471">
    <property type="entry name" value="AKR"/>
</dbReference>
<dbReference type="PRINTS" id="PR00069">
    <property type="entry name" value="ALDKETRDTASE"/>
</dbReference>
<evidence type="ECO:0000313" key="4">
    <source>
        <dbReference type="Proteomes" id="UP001530293"/>
    </source>
</evidence>
<dbReference type="Gene3D" id="3.20.20.100">
    <property type="entry name" value="NADP-dependent oxidoreductase domain"/>
    <property type="match status" value="1"/>
</dbReference>
<dbReference type="InterPro" id="IPR023210">
    <property type="entry name" value="NADP_OxRdtase_dom"/>
</dbReference>
<dbReference type="AlphaFoldDB" id="A0ABD3N301"/>
<feature type="transmembrane region" description="Helical" evidence="1">
    <location>
        <begin position="9"/>
        <end position="27"/>
    </location>
</feature>
<feature type="domain" description="NADP-dependent oxidoreductase" evidence="2">
    <location>
        <begin position="96"/>
        <end position="371"/>
    </location>
</feature>
<sequence length="495" mass="54884">MVVSAQSRGVIALIIVSFSVAVLLLYSKVHPSSPVTIVTINSVNHIFVGASTTSSSTPPPISTMTSTTPPTFTLSNNITIPSIGLGSASGVAYPHILHAIEVGYRFIDTAQSSRWGYRESDVGLAVHEAKLRYEDWIVTSSSSSSSNGEGGSKERDYVFVQTKIHPEDLGYHSTKQALQLSLERLHVTTLDSVLIHKPHCWEGICAHEPEGTWHDAWEVLQEAMDDGIVRAIGMCDVDERLLGQMLSKRIGPMVIQNWFDPFHQDKAFRQTLDDYNRQNPPNKQILYQGYSTLGSQWFHHKGYTQNPVLHSPILQNIASKYGAMVPQVVIQWATRQGVMVLPASTNPSHQESNLDSYFFTLSEEEMQIINDMDGNLPQPENASQKDKHPDEVAMEFVNHVDGVVDVYWVPPTNEGDGGIDDETSHVHVGKMNGMGDVLRLTSYHGHAFVFKDGGSAVNEIVESSTGRKMLNMHVVDKLLGSEQQHEIDDRSDEEL</sequence>
<dbReference type="Proteomes" id="UP001530293">
    <property type="component" value="Unassembled WGS sequence"/>
</dbReference>
<evidence type="ECO:0000313" key="3">
    <source>
        <dbReference type="EMBL" id="KAL3770510.1"/>
    </source>
</evidence>
<keyword evidence="1" id="KW-0472">Membrane</keyword>
<dbReference type="CDD" id="cd19071">
    <property type="entry name" value="AKR_AKR1-5-like"/>
    <property type="match status" value="1"/>
</dbReference>
<gene>
    <name evidence="3" type="ORF">ACHAWU_009349</name>
</gene>
<evidence type="ECO:0000256" key="1">
    <source>
        <dbReference type="SAM" id="Phobius"/>
    </source>
</evidence>
<keyword evidence="4" id="KW-1185">Reference proteome</keyword>
<proteinExistence type="predicted"/>
<dbReference type="Pfam" id="PF00248">
    <property type="entry name" value="Aldo_ket_red"/>
    <property type="match status" value="1"/>
</dbReference>
<dbReference type="PANTHER" id="PTHR43827">
    <property type="entry name" value="2,5-DIKETO-D-GLUCONIC ACID REDUCTASE"/>
    <property type="match status" value="1"/>
</dbReference>
<organism evidence="3 4">
    <name type="scientific">Discostella pseudostelligera</name>
    <dbReference type="NCBI Taxonomy" id="259834"/>
    <lineage>
        <taxon>Eukaryota</taxon>
        <taxon>Sar</taxon>
        <taxon>Stramenopiles</taxon>
        <taxon>Ochrophyta</taxon>
        <taxon>Bacillariophyta</taxon>
        <taxon>Coscinodiscophyceae</taxon>
        <taxon>Thalassiosirophycidae</taxon>
        <taxon>Stephanodiscales</taxon>
        <taxon>Stephanodiscaceae</taxon>
        <taxon>Discostella</taxon>
    </lineage>
</organism>
<keyword evidence="1" id="KW-1133">Transmembrane helix</keyword>
<dbReference type="PANTHER" id="PTHR43827:SF8">
    <property type="entry name" value="ALDO_KETO REDUCTASE FAMILY PROTEIN"/>
    <property type="match status" value="1"/>
</dbReference>
<dbReference type="InterPro" id="IPR036812">
    <property type="entry name" value="NAD(P)_OxRdtase_dom_sf"/>
</dbReference>
<dbReference type="EMBL" id="JALLBG020000040">
    <property type="protein sequence ID" value="KAL3770510.1"/>
    <property type="molecule type" value="Genomic_DNA"/>
</dbReference>